<sequence length="86" mass="9580">MTALELTMKLEKTKHCWTLQRLGANFCKRCHVFGDLFSSVRLRGRDGCGPRKNDGSGDAVFWTLFFAGLTLGALSSFAVTTLDDYQ</sequence>
<keyword evidence="1" id="KW-0472">Membrane</keyword>
<keyword evidence="1" id="KW-1133">Transmembrane helix</keyword>
<dbReference type="AlphaFoldDB" id="A0AAD5QT41"/>
<evidence type="ECO:0000256" key="1">
    <source>
        <dbReference type="SAM" id="Phobius"/>
    </source>
</evidence>
<reference evidence="2" key="1">
    <citation type="submission" date="2021-06" db="EMBL/GenBank/DDBJ databases">
        <title>Parelaphostrongylus tenuis whole genome reference sequence.</title>
        <authorList>
            <person name="Garwood T.J."/>
            <person name="Larsen P.A."/>
            <person name="Fountain-Jones N.M."/>
            <person name="Garbe J.R."/>
            <person name="Macchietto M.G."/>
            <person name="Kania S.A."/>
            <person name="Gerhold R.W."/>
            <person name="Richards J.E."/>
            <person name="Wolf T.M."/>
        </authorList>
    </citation>
    <scope>NUCLEOTIDE SEQUENCE</scope>
    <source>
        <strain evidence="2">MNPRO001-30</strain>
        <tissue evidence="2">Meninges</tissue>
    </source>
</reference>
<name>A0AAD5QT41_PARTN</name>
<proteinExistence type="predicted"/>
<organism evidence="2 3">
    <name type="scientific">Parelaphostrongylus tenuis</name>
    <name type="common">Meningeal worm</name>
    <dbReference type="NCBI Taxonomy" id="148309"/>
    <lineage>
        <taxon>Eukaryota</taxon>
        <taxon>Metazoa</taxon>
        <taxon>Ecdysozoa</taxon>
        <taxon>Nematoda</taxon>
        <taxon>Chromadorea</taxon>
        <taxon>Rhabditida</taxon>
        <taxon>Rhabditina</taxon>
        <taxon>Rhabditomorpha</taxon>
        <taxon>Strongyloidea</taxon>
        <taxon>Metastrongylidae</taxon>
        <taxon>Parelaphostrongylus</taxon>
    </lineage>
</organism>
<accession>A0AAD5QT41</accession>
<keyword evidence="1" id="KW-0812">Transmembrane</keyword>
<comment type="caution">
    <text evidence="2">The sequence shown here is derived from an EMBL/GenBank/DDBJ whole genome shotgun (WGS) entry which is preliminary data.</text>
</comment>
<gene>
    <name evidence="2" type="ORF">KIN20_019636</name>
</gene>
<dbReference type="Proteomes" id="UP001196413">
    <property type="component" value="Unassembled WGS sequence"/>
</dbReference>
<evidence type="ECO:0000313" key="2">
    <source>
        <dbReference type="EMBL" id="KAJ1360610.1"/>
    </source>
</evidence>
<feature type="transmembrane region" description="Helical" evidence="1">
    <location>
        <begin position="59"/>
        <end position="82"/>
    </location>
</feature>
<protein>
    <submittedName>
        <fullName evidence="2">Uncharacterized protein</fullName>
    </submittedName>
</protein>
<dbReference type="EMBL" id="JAHQIW010003922">
    <property type="protein sequence ID" value="KAJ1360610.1"/>
    <property type="molecule type" value="Genomic_DNA"/>
</dbReference>
<keyword evidence="3" id="KW-1185">Reference proteome</keyword>
<evidence type="ECO:0000313" key="3">
    <source>
        <dbReference type="Proteomes" id="UP001196413"/>
    </source>
</evidence>